<evidence type="ECO:0000313" key="9">
    <source>
        <dbReference type="Proteomes" id="UP000695000"/>
    </source>
</evidence>
<accession>A0ABM1N1K3</accession>
<dbReference type="PANTHER" id="PTHR11567:SF211">
    <property type="entry name" value="PROSTATIC ACID PHOSPHATASE"/>
    <property type="match status" value="1"/>
</dbReference>
<keyword evidence="4 8" id="KW-0732">Signal</keyword>
<dbReference type="RefSeq" id="XP_017780703.1">
    <property type="nucleotide sequence ID" value="XM_017925214.1"/>
</dbReference>
<organism evidence="9 10">
    <name type="scientific">Nicrophorus vespilloides</name>
    <name type="common">Boreal carrion beetle</name>
    <dbReference type="NCBI Taxonomy" id="110193"/>
    <lineage>
        <taxon>Eukaryota</taxon>
        <taxon>Metazoa</taxon>
        <taxon>Ecdysozoa</taxon>
        <taxon>Arthropoda</taxon>
        <taxon>Hexapoda</taxon>
        <taxon>Insecta</taxon>
        <taxon>Pterygota</taxon>
        <taxon>Neoptera</taxon>
        <taxon>Endopterygota</taxon>
        <taxon>Coleoptera</taxon>
        <taxon>Polyphaga</taxon>
        <taxon>Staphyliniformia</taxon>
        <taxon>Silphidae</taxon>
        <taxon>Nicrophorinae</taxon>
        <taxon>Nicrophorus</taxon>
    </lineage>
</organism>
<comment type="similarity">
    <text evidence="2">Belongs to the histidine acid phosphatase family.</text>
</comment>
<dbReference type="Gene3D" id="3.40.50.1240">
    <property type="entry name" value="Phosphoglycerate mutase-like"/>
    <property type="match status" value="1"/>
</dbReference>
<name>A0ABM1N1K3_NICVS</name>
<dbReference type="GeneID" id="108565652"/>
<feature type="chain" id="PRO_5047436906" description="acid phosphatase" evidence="8">
    <location>
        <begin position="22"/>
        <end position="350"/>
    </location>
</feature>
<dbReference type="InterPro" id="IPR050645">
    <property type="entry name" value="Histidine_acid_phosphatase"/>
</dbReference>
<gene>
    <name evidence="10" type="primary">LOC108565652</name>
</gene>
<evidence type="ECO:0000256" key="4">
    <source>
        <dbReference type="ARBA" id="ARBA00022729"/>
    </source>
</evidence>
<protein>
    <recommendedName>
        <fullName evidence="3">acid phosphatase</fullName>
        <ecNumber evidence="3">3.1.3.2</ecNumber>
    </recommendedName>
</protein>
<evidence type="ECO:0000313" key="10">
    <source>
        <dbReference type="RefSeq" id="XP_017780703.1"/>
    </source>
</evidence>
<dbReference type="PANTHER" id="PTHR11567">
    <property type="entry name" value="ACID PHOSPHATASE-RELATED"/>
    <property type="match status" value="1"/>
</dbReference>
<comment type="catalytic activity">
    <reaction evidence="1">
        <text>a phosphate monoester + H2O = an alcohol + phosphate</text>
        <dbReference type="Rhea" id="RHEA:15017"/>
        <dbReference type="ChEBI" id="CHEBI:15377"/>
        <dbReference type="ChEBI" id="CHEBI:30879"/>
        <dbReference type="ChEBI" id="CHEBI:43474"/>
        <dbReference type="ChEBI" id="CHEBI:67140"/>
        <dbReference type="EC" id="3.1.3.2"/>
    </reaction>
</comment>
<evidence type="ECO:0000256" key="8">
    <source>
        <dbReference type="SAM" id="SignalP"/>
    </source>
</evidence>
<keyword evidence="5" id="KW-0378">Hydrolase</keyword>
<sequence length="350" mass="40226">MFKLLLTISFICLLPLFYCEKAEDTLILAHVLARHGNRTAEVDFMFPTYPLQQTSYYPYGPGELTLDGKKLMAGVGKALRERYGHFLGDCYSHGLIEAISSGYKRTMMSLQVILAGLFIPSNSCVLKGNLNWQPVPFSYLPFYKDKFFAMQKICPNILAVQTKPNKDQLELYKYLSEHSGLNITNSYGTFAVVGSIQNLLDLGFEAPEWSVSVWPQLLRDQEGIQFLQDLVDQKLKMLSGSLILKIHEDSHKKINGTFQPKMVLYSGHDINMAGLLGVCEIFKREYISYGSYIIIELHKIEAKYYVKVLYENYKFDKPEVMVLPNCSEYCEFEKFVEITKKFYPNEIWCS</sequence>
<dbReference type="Proteomes" id="UP000695000">
    <property type="component" value="Unplaced"/>
</dbReference>
<evidence type="ECO:0000256" key="6">
    <source>
        <dbReference type="ARBA" id="ARBA00023157"/>
    </source>
</evidence>
<proteinExistence type="inferred from homology"/>
<evidence type="ECO:0000256" key="2">
    <source>
        <dbReference type="ARBA" id="ARBA00005375"/>
    </source>
</evidence>
<dbReference type="InterPro" id="IPR000560">
    <property type="entry name" value="His_Pase_clade-2"/>
</dbReference>
<dbReference type="InterPro" id="IPR029033">
    <property type="entry name" value="His_PPase_superfam"/>
</dbReference>
<keyword evidence="9" id="KW-1185">Reference proteome</keyword>
<evidence type="ECO:0000256" key="1">
    <source>
        <dbReference type="ARBA" id="ARBA00000032"/>
    </source>
</evidence>
<reference evidence="10" key="1">
    <citation type="submission" date="2025-08" db="UniProtKB">
        <authorList>
            <consortium name="RefSeq"/>
        </authorList>
    </citation>
    <scope>IDENTIFICATION</scope>
    <source>
        <tissue evidence="10">Whole Larva</tissue>
    </source>
</reference>
<evidence type="ECO:0000256" key="3">
    <source>
        <dbReference type="ARBA" id="ARBA00012646"/>
    </source>
</evidence>
<dbReference type="Pfam" id="PF00328">
    <property type="entry name" value="His_Phos_2"/>
    <property type="match status" value="1"/>
</dbReference>
<evidence type="ECO:0000256" key="5">
    <source>
        <dbReference type="ARBA" id="ARBA00022801"/>
    </source>
</evidence>
<dbReference type="SUPFAM" id="SSF53254">
    <property type="entry name" value="Phosphoglycerate mutase-like"/>
    <property type="match status" value="1"/>
</dbReference>
<feature type="signal peptide" evidence="8">
    <location>
        <begin position="1"/>
        <end position="21"/>
    </location>
</feature>
<evidence type="ECO:0000256" key="7">
    <source>
        <dbReference type="ARBA" id="ARBA00023180"/>
    </source>
</evidence>
<keyword evidence="6" id="KW-1015">Disulfide bond</keyword>
<dbReference type="EC" id="3.1.3.2" evidence="3"/>
<dbReference type="CDD" id="cd07061">
    <property type="entry name" value="HP_HAP_like"/>
    <property type="match status" value="1"/>
</dbReference>
<keyword evidence="7" id="KW-0325">Glycoprotein</keyword>